<evidence type="ECO:0008006" key="5">
    <source>
        <dbReference type="Google" id="ProtNLM"/>
    </source>
</evidence>
<protein>
    <recommendedName>
        <fullName evidence="5">Lipoprotein</fullName>
    </recommendedName>
</protein>
<evidence type="ECO:0000313" key="4">
    <source>
        <dbReference type="Proteomes" id="UP001179842"/>
    </source>
</evidence>
<keyword evidence="4" id="KW-1185">Reference proteome</keyword>
<evidence type="ECO:0000256" key="1">
    <source>
        <dbReference type="SAM" id="MobiDB-lite"/>
    </source>
</evidence>
<keyword evidence="2" id="KW-0732">Signal</keyword>
<sequence length="195" mass="21472">MTNKFKKTLFSLGTLALTASAVSMVISCGNTVKEDKTPKSEDPKNPGTPSTPVASTSKVLQLVEKNREEMIFTTTDSDFANVDFKFEKSSSKTEVSGSTTTKTMVYDLYLSGNKKLAENEQFKITFYELNQDGSEKSSGQKFEVTGTYVEEKTSKVMDKELTVPAHYSFKVSTTASGNFESLGFKNIEVVKLANK</sequence>
<feature type="compositionally biased region" description="Basic and acidic residues" evidence="1">
    <location>
        <begin position="32"/>
        <end position="44"/>
    </location>
</feature>
<dbReference type="EMBL" id="CP122979">
    <property type="protein sequence ID" value="WGI36864.1"/>
    <property type="molecule type" value="Genomic_DNA"/>
</dbReference>
<evidence type="ECO:0000313" key="3">
    <source>
        <dbReference type="EMBL" id="WGI36864.1"/>
    </source>
</evidence>
<feature type="signal peptide" evidence="2">
    <location>
        <begin position="1"/>
        <end position="21"/>
    </location>
</feature>
<organism evidence="3 4">
    <name type="scientific">Mesomycoplasma lagogenitalium</name>
    <dbReference type="NCBI Taxonomy" id="171286"/>
    <lineage>
        <taxon>Bacteria</taxon>
        <taxon>Bacillati</taxon>
        <taxon>Mycoplasmatota</taxon>
        <taxon>Mycoplasmoidales</taxon>
        <taxon>Metamycoplasmataceae</taxon>
        <taxon>Mesomycoplasma</taxon>
    </lineage>
</organism>
<dbReference type="Proteomes" id="UP001179842">
    <property type="component" value="Chromosome"/>
</dbReference>
<feature type="region of interest" description="Disordered" evidence="1">
    <location>
        <begin position="32"/>
        <end position="55"/>
    </location>
</feature>
<name>A0ABY8LUE5_9BACT</name>
<feature type="chain" id="PRO_5045308064" description="Lipoprotein" evidence="2">
    <location>
        <begin position="22"/>
        <end position="195"/>
    </location>
</feature>
<gene>
    <name evidence="3" type="ORF">QEG99_01095</name>
</gene>
<reference evidence="3" key="1">
    <citation type="submission" date="2023-04" db="EMBL/GenBank/DDBJ databases">
        <title>Completed genome of Mycoplasma lagogenitalium type strain 12MS.</title>
        <authorList>
            <person name="Spergser J."/>
        </authorList>
    </citation>
    <scope>NUCLEOTIDE SEQUENCE</scope>
    <source>
        <strain evidence="3">12MS</strain>
    </source>
</reference>
<accession>A0ABY8LUE5</accession>
<proteinExistence type="predicted"/>
<dbReference type="PROSITE" id="PS51257">
    <property type="entry name" value="PROKAR_LIPOPROTEIN"/>
    <property type="match status" value="1"/>
</dbReference>
<evidence type="ECO:0000256" key="2">
    <source>
        <dbReference type="SAM" id="SignalP"/>
    </source>
</evidence>
<dbReference type="RefSeq" id="WP_280102167.1">
    <property type="nucleotide sequence ID" value="NZ_CP122979.1"/>
</dbReference>